<dbReference type="PROSITE" id="PS00409">
    <property type="entry name" value="PROKAR_NTER_METHYL"/>
    <property type="match status" value="1"/>
</dbReference>
<dbReference type="InterPro" id="IPR045584">
    <property type="entry name" value="Pilin-like"/>
</dbReference>
<dbReference type="Pfam" id="PF07963">
    <property type="entry name" value="N_methyl"/>
    <property type="match status" value="1"/>
</dbReference>
<keyword evidence="1" id="KW-0472">Membrane</keyword>
<dbReference type="Gene3D" id="3.30.700.10">
    <property type="entry name" value="Glycoprotein, Type 4 Pilin"/>
    <property type="match status" value="1"/>
</dbReference>
<feature type="transmembrane region" description="Helical" evidence="1">
    <location>
        <begin position="12"/>
        <end position="31"/>
    </location>
</feature>
<gene>
    <name evidence="2" type="ORF">QWI16_01350</name>
</gene>
<name>A0ABT8TBP7_9GAMM</name>
<organism evidence="2 3">
    <name type="scientific">Gilvimarinus algae</name>
    <dbReference type="NCBI Taxonomy" id="3058037"/>
    <lineage>
        <taxon>Bacteria</taxon>
        <taxon>Pseudomonadati</taxon>
        <taxon>Pseudomonadota</taxon>
        <taxon>Gammaproteobacteria</taxon>
        <taxon>Cellvibrionales</taxon>
        <taxon>Cellvibrionaceae</taxon>
        <taxon>Gilvimarinus</taxon>
    </lineage>
</organism>
<evidence type="ECO:0000256" key="1">
    <source>
        <dbReference type="SAM" id="Phobius"/>
    </source>
</evidence>
<keyword evidence="1" id="KW-1133">Transmembrane helix</keyword>
<keyword evidence="3" id="KW-1185">Reference proteome</keyword>
<dbReference type="InterPro" id="IPR012902">
    <property type="entry name" value="N_methyl_site"/>
</dbReference>
<protein>
    <submittedName>
        <fullName evidence="2">Type IV pilin protein</fullName>
    </submittedName>
</protein>
<dbReference type="EMBL" id="JAULRT010000031">
    <property type="protein sequence ID" value="MDO3380798.1"/>
    <property type="molecule type" value="Genomic_DNA"/>
</dbReference>
<reference evidence="2" key="1">
    <citation type="submission" date="2023-07" db="EMBL/GenBank/DDBJ databases">
        <title>Gilvimarinus algae sp. nov., isolated from the surface of Kelp.</title>
        <authorList>
            <person name="Sun Y.Y."/>
            <person name="Gong Y."/>
            <person name="Du Z.J."/>
        </authorList>
    </citation>
    <scope>NUCLEOTIDE SEQUENCE</scope>
    <source>
        <strain evidence="2">SDUM040014</strain>
    </source>
</reference>
<accession>A0ABT8TBP7</accession>
<dbReference type="Pfam" id="PF16732">
    <property type="entry name" value="ComP_DUS"/>
    <property type="match status" value="1"/>
</dbReference>
<dbReference type="RefSeq" id="WP_302710919.1">
    <property type="nucleotide sequence ID" value="NZ_JAULRT010000031.1"/>
</dbReference>
<evidence type="ECO:0000313" key="2">
    <source>
        <dbReference type="EMBL" id="MDO3380798.1"/>
    </source>
</evidence>
<dbReference type="SUPFAM" id="SSF54523">
    <property type="entry name" value="Pili subunits"/>
    <property type="match status" value="1"/>
</dbReference>
<dbReference type="InterPro" id="IPR031982">
    <property type="entry name" value="PilE-like"/>
</dbReference>
<sequence>MKQHQGFSLVELVIVVAIISLLAVIALPAYVDHVRRGNRTDAMASLTSAAHEMQRCYTLNNSYADCPALGSRDSDEEFYSIEIELSDGGAGYLATATAVKSPQTGDTDCASFTLNHLGQKGATPDTEGRCW</sequence>
<dbReference type="NCBIfam" id="TIGR02532">
    <property type="entry name" value="IV_pilin_GFxxxE"/>
    <property type="match status" value="1"/>
</dbReference>
<keyword evidence="1" id="KW-0812">Transmembrane</keyword>
<dbReference type="Proteomes" id="UP001168380">
    <property type="component" value="Unassembled WGS sequence"/>
</dbReference>
<proteinExistence type="predicted"/>
<comment type="caution">
    <text evidence="2">The sequence shown here is derived from an EMBL/GenBank/DDBJ whole genome shotgun (WGS) entry which is preliminary data.</text>
</comment>
<evidence type="ECO:0000313" key="3">
    <source>
        <dbReference type="Proteomes" id="UP001168380"/>
    </source>
</evidence>